<organism evidence="1 2">
    <name type="scientific">Pseudomonas syringae pv. persicae</name>
    <dbReference type="NCBI Taxonomy" id="237306"/>
    <lineage>
        <taxon>Bacteria</taxon>
        <taxon>Pseudomonadati</taxon>
        <taxon>Pseudomonadota</taxon>
        <taxon>Gammaproteobacteria</taxon>
        <taxon>Pseudomonadales</taxon>
        <taxon>Pseudomonadaceae</taxon>
        <taxon>Pseudomonas</taxon>
    </lineage>
</organism>
<proteinExistence type="predicted"/>
<evidence type="ECO:0008006" key="3">
    <source>
        <dbReference type="Google" id="ProtNLM"/>
    </source>
</evidence>
<dbReference type="EMBL" id="RBQE01000085">
    <property type="protein sequence ID" value="RMP13149.1"/>
    <property type="molecule type" value="Genomic_DNA"/>
</dbReference>
<sequence length="99" mass="10609">MENGLHLTDSVSNIHGAVVSNDSGFGISLGGIIDSDKPGSEASIFSSNVSGLEVGIAVGLWGELNWVNTELHGAAWGCVATWERSRGTFFWRKCFYYPA</sequence>
<comment type="caution">
    <text evidence="1">The sequence shown here is derived from an EMBL/GenBank/DDBJ whole genome shotgun (WGS) entry which is preliminary data.</text>
</comment>
<protein>
    <recommendedName>
        <fullName evidence="3">Autotransporter</fullName>
    </recommendedName>
</protein>
<reference evidence="1 2" key="1">
    <citation type="submission" date="2018-08" db="EMBL/GenBank/DDBJ databases">
        <title>Recombination of ecologically and evolutionarily significant loci maintains genetic cohesion in the Pseudomonas syringae species complex.</title>
        <authorList>
            <person name="Dillon M."/>
            <person name="Thakur S."/>
            <person name="Almeida R.N.D."/>
            <person name="Weir B.S."/>
            <person name="Guttman D.S."/>
        </authorList>
    </citation>
    <scope>NUCLEOTIDE SEQUENCE [LARGE SCALE GENOMIC DNA]</scope>
    <source>
        <strain evidence="1 2">ICMP 3706</strain>
    </source>
</reference>
<gene>
    <name evidence="1" type="ORF">ALQ30_200060</name>
</gene>
<dbReference type="AlphaFoldDB" id="A0A3M4B1W0"/>
<evidence type="ECO:0000313" key="2">
    <source>
        <dbReference type="Proteomes" id="UP000281604"/>
    </source>
</evidence>
<evidence type="ECO:0000313" key="1">
    <source>
        <dbReference type="EMBL" id="RMP13149.1"/>
    </source>
</evidence>
<name>A0A3M4B1W0_9PSED</name>
<accession>A0A3M4B1W0</accession>
<dbReference type="Proteomes" id="UP000281604">
    <property type="component" value="Unassembled WGS sequence"/>
</dbReference>